<gene>
    <name evidence="1" type="primary">ybcO_1</name>
    <name evidence="1" type="ORF">NCTC11466_02086</name>
</gene>
<accession>A0A447V1P0</accession>
<name>A0A447V1P0_9ENTR</name>
<keyword evidence="2" id="KW-1185">Reference proteome</keyword>
<evidence type="ECO:0000313" key="2">
    <source>
        <dbReference type="Proteomes" id="UP000274122"/>
    </source>
</evidence>
<dbReference type="Gene3D" id="3.30.50.20">
    <property type="entry name" value="prophage-derive protein ybcO"/>
    <property type="match status" value="1"/>
</dbReference>
<dbReference type="AlphaFoldDB" id="A0A447V1P0"/>
<dbReference type="OrthoDB" id="7068425at2"/>
<organism evidence="1 2">
    <name type="scientific">Cedecea lapagei</name>
    <dbReference type="NCBI Taxonomy" id="158823"/>
    <lineage>
        <taxon>Bacteria</taxon>
        <taxon>Pseudomonadati</taxon>
        <taxon>Pseudomonadota</taxon>
        <taxon>Gammaproteobacteria</taxon>
        <taxon>Enterobacterales</taxon>
        <taxon>Enterobacteriaceae</taxon>
        <taxon>Cedecea</taxon>
    </lineage>
</organism>
<protein>
    <submittedName>
        <fullName evidence="1">82 prophage-derived uncharacterized protein ybcO</fullName>
    </submittedName>
</protein>
<dbReference type="Proteomes" id="UP000274122">
    <property type="component" value="Chromosome"/>
</dbReference>
<dbReference type="Pfam" id="PF07102">
    <property type="entry name" value="YbcO"/>
    <property type="match status" value="1"/>
</dbReference>
<sequence>MANLRKEARGRECMVRIPGVCNGNSETVILAHLRMAGLTGVGMKADDLFGAWCCSACHDAIDRRNRTVDAEYAHTLHLEGIIRTQAALISEGKLKA</sequence>
<dbReference type="EMBL" id="LR134201">
    <property type="protein sequence ID" value="VEB97319.1"/>
    <property type="molecule type" value="Genomic_DNA"/>
</dbReference>
<evidence type="ECO:0000313" key="1">
    <source>
        <dbReference type="EMBL" id="VEB97319.1"/>
    </source>
</evidence>
<dbReference type="InterPro" id="IPR010774">
    <property type="entry name" value="YbcO"/>
</dbReference>
<proteinExistence type="predicted"/>
<dbReference type="RefSeq" id="WP_126356130.1">
    <property type="nucleotide sequence ID" value="NZ_LR134201.1"/>
</dbReference>
<reference evidence="1 2" key="1">
    <citation type="submission" date="2018-12" db="EMBL/GenBank/DDBJ databases">
        <authorList>
            <consortium name="Pathogen Informatics"/>
        </authorList>
    </citation>
    <scope>NUCLEOTIDE SEQUENCE [LARGE SCALE GENOMIC DNA]</scope>
    <source>
        <strain evidence="1 2">NCTC11466</strain>
    </source>
</reference>
<dbReference type="KEGG" id="clap:NCTC11466_02086"/>